<keyword evidence="1" id="KW-0732">Signal</keyword>
<dbReference type="EMBL" id="JBANMG010000001">
    <property type="protein sequence ID" value="KAK6958275.1"/>
    <property type="molecule type" value="Genomic_DNA"/>
</dbReference>
<reference evidence="2 3" key="1">
    <citation type="journal article" date="2024" name="Front Chem Biol">
        <title>Unveiling the potential of Daldinia eschscholtzii MFLUCC 19-0629 through bioactivity and bioinformatics studies for enhanced sustainable agriculture production.</title>
        <authorList>
            <person name="Brooks S."/>
            <person name="Weaver J.A."/>
            <person name="Klomchit A."/>
            <person name="Alharthi S.A."/>
            <person name="Onlamun T."/>
            <person name="Nurani R."/>
            <person name="Vong T.K."/>
            <person name="Alberti F."/>
            <person name="Greco C."/>
        </authorList>
    </citation>
    <scope>NUCLEOTIDE SEQUENCE [LARGE SCALE GENOMIC DNA]</scope>
    <source>
        <strain evidence="2">MFLUCC 19-0629</strain>
    </source>
</reference>
<name>A0AAX6N092_9PEZI</name>
<dbReference type="AlphaFoldDB" id="A0AAX6N092"/>
<gene>
    <name evidence="2" type="ORF">Daesc_001072</name>
</gene>
<feature type="chain" id="PRO_5043802940" evidence="1">
    <location>
        <begin position="20"/>
        <end position="212"/>
    </location>
</feature>
<evidence type="ECO:0000256" key="1">
    <source>
        <dbReference type="SAM" id="SignalP"/>
    </source>
</evidence>
<evidence type="ECO:0000313" key="2">
    <source>
        <dbReference type="EMBL" id="KAK6958275.1"/>
    </source>
</evidence>
<feature type="signal peptide" evidence="1">
    <location>
        <begin position="1"/>
        <end position="19"/>
    </location>
</feature>
<dbReference type="Proteomes" id="UP001369815">
    <property type="component" value="Unassembled WGS sequence"/>
</dbReference>
<protein>
    <submittedName>
        <fullName evidence="2">Uncharacterized protein</fullName>
    </submittedName>
</protein>
<accession>A0AAX6N092</accession>
<organism evidence="2 3">
    <name type="scientific">Daldinia eschscholtzii</name>
    <dbReference type="NCBI Taxonomy" id="292717"/>
    <lineage>
        <taxon>Eukaryota</taxon>
        <taxon>Fungi</taxon>
        <taxon>Dikarya</taxon>
        <taxon>Ascomycota</taxon>
        <taxon>Pezizomycotina</taxon>
        <taxon>Sordariomycetes</taxon>
        <taxon>Xylariomycetidae</taxon>
        <taxon>Xylariales</taxon>
        <taxon>Hypoxylaceae</taxon>
        <taxon>Daldinia</taxon>
    </lineage>
</organism>
<sequence length="212" mass="22325">MKVQVASAAGLLLAGQALAAPRLVHEVRDVKTAAAIVAEVAPATVDCAAGGECVTADVIGPLLVSAMQQYGIYNPAQMAGIIALTAFESVEYTFKHNVSPGRPGQGTSNMQMFNFNLKYAQSIPELADKVAGVGEDAPDDKKNEILALVNDNKYNFGSGPWFFSTQCGPDVQEALKAGDDAGFAAYMGCVGVTVDPKRQSYWDAARKAFGLM</sequence>
<evidence type="ECO:0000313" key="3">
    <source>
        <dbReference type="Proteomes" id="UP001369815"/>
    </source>
</evidence>
<proteinExistence type="predicted"/>
<comment type="caution">
    <text evidence="2">The sequence shown here is derived from an EMBL/GenBank/DDBJ whole genome shotgun (WGS) entry which is preliminary data.</text>
</comment>
<keyword evidence="3" id="KW-1185">Reference proteome</keyword>